<dbReference type="PANTHER" id="PTHR24228:SF59">
    <property type="entry name" value="NEUROPEPTIDE RECEPTOR 15"/>
    <property type="match status" value="1"/>
</dbReference>
<feature type="transmembrane region" description="Helical" evidence="10">
    <location>
        <begin position="20"/>
        <end position="38"/>
    </location>
</feature>
<name>A0A8S3YUV0_9EUPU</name>
<evidence type="ECO:0000256" key="7">
    <source>
        <dbReference type="ARBA" id="ARBA00023170"/>
    </source>
</evidence>
<reference evidence="12" key="1">
    <citation type="submission" date="2021-04" db="EMBL/GenBank/DDBJ databases">
        <authorList>
            <consortium name="Molecular Ecology Group"/>
        </authorList>
    </citation>
    <scope>NUCLEOTIDE SEQUENCE</scope>
</reference>
<dbReference type="SUPFAM" id="SSF81321">
    <property type="entry name" value="Family A G protein-coupled receptor-like"/>
    <property type="match status" value="1"/>
</dbReference>
<evidence type="ECO:0000256" key="4">
    <source>
        <dbReference type="ARBA" id="ARBA00022989"/>
    </source>
</evidence>
<gene>
    <name evidence="12" type="ORF">CUNI_LOCUS3624</name>
</gene>
<comment type="caution">
    <text evidence="12">The sequence shown here is derived from an EMBL/GenBank/DDBJ whole genome shotgun (WGS) entry which is preliminary data.</text>
</comment>
<dbReference type="Proteomes" id="UP000678393">
    <property type="component" value="Unassembled WGS sequence"/>
</dbReference>
<feature type="transmembrane region" description="Helical" evidence="10">
    <location>
        <begin position="134"/>
        <end position="154"/>
    </location>
</feature>
<dbReference type="PRINTS" id="PR00237">
    <property type="entry name" value="GPCRRHODOPSN"/>
</dbReference>
<dbReference type="InterPro" id="IPR017452">
    <property type="entry name" value="GPCR_Rhodpsn_7TM"/>
</dbReference>
<evidence type="ECO:0000313" key="13">
    <source>
        <dbReference type="Proteomes" id="UP000678393"/>
    </source>
</evidence>
<evidence type="ECO:0000256" key="2">
    <source>
        <dbReference type="ARBA" id="ARBA00022475"/>
    </source>
</evidence>
<dbReference type="GO" id="GO:0004930">
    <property type="term" value="F:G protein-coupled receptor activity"/>
    <property type="evidence" value="ECO:0007669"/>
    <property type="project" value="UniProtKB-KW"/>
</dbReference>
<keyword evidence="13" id="KW-1185">Reference proteome</keyword>
<protein>
    <recommendedName>
        <fullName evidence="11">G-protein coupled receptors family 1 profile domain-containing protein</fullName>
    </recommendedName>
</protein>
<evidence type="ECO:0000256" key="8">
    <source>
        <dbReference type="ARBA" id="ARBA00023224"/>
    </source>
</evidence>
<keyword evidence="4 10" id="KW-1133">Transmembrane helix</keyword>
<dbReference type="InterPro" id="IPR000276">
    <property type="entry name" value="GPCR_Rhodpsn"/>
</dbReference>
<dbReference type="AlphaFoldDB" id="A0A8S3YUV0"/>
<feature type="transmembrane region" description="Helical" evidence="10">
    <location>
        <begin position="90"/>
        <end position="114"/>
    </location>
</feature>
<evidence type="ECO:0000256" key="10">
    <source>
        <dbReference type="SAM" id="Phobius"/>
    </source>
</evidence>
<dbReference type="EMBL" id="CAJHNH020000494">
    <property type="protein sequence ID" value="CAG5118066.1"/>
    <property type="molecule type" value="Genomic_DNA"/>
</dbReference>
<keyword evidence="7" id="KW-0675">Receptor</keyword>
<feature type="transmembrane region" description="Helical" evidence="10">
    <location>
        <begin position="50"/>
        <end position="75"/>
    </location>
</feature>
<keyword evidence="2" id="KW-1003">Cell membrane</keyword>
<evidence type="ECO:0000256" key="1">
    <source>
        <dbReference type="ARBA" id="ARBA00004651"/>
    </source>
</evidence>
<keyword evidence="3 10" id="KW-0812">Transmembrane</keyword>
<evidence type="ECO:0000313" key="12">
    <source>
        <dbReference type="EMBL" id="CAG5118066.1"/>
    </source>
</evidence>
<keyword evidence="6 10" id="KW-0472">Membrane</keyword>
<feature type="domain" description="G-protein coupled receptors family 1 profile" evidence="11">
    <location>
        <begin position="29"/>
        <end position="420"/>
    </location>
</feature>
<evidence type="ECO:0000256" key="5">
    <source>
        <dbReference type="ARBA" id="ARBA00023040"/>
    </source>
</evidence>
<dbReference type="OrthoDB" id="6160220at2759"/>
<dbReference type="GO" id="GO:0005886">
    <property type="term" value="C:plasma membrane"/>
    <property type="evidence" value="ECO:0007669"/>
    <property type="project" value="UniProtKB-SubCell"/>
</dbReference>
<keyword evidence="8" id="KW-0807">Transducer</keyword>
<evidence type="ECO:0000256" key="6">
    <source>
        <dbReference type="ARBA" id="ARBA00023136"/>
    </source>
</evidence>
<dbReference type="CDD" id="cd00637">
    <property type="entry name" value="7tm_classA_rhodopsin-like"/>
    <property type="match status" value="1"/>
</dbReference>
<dbReference type="PROSITE" id="PS50262">
    <property type="entry name" value="G_PROTEIN_RECEP_F1_2"/>
    <property type="match status" value="1"/>
</dbReference>
<comment type="subcellular location">
    <subcellularLocation>
        <location evidence="1">Cell membrane</location>
        <topology evidence="1">Multi-pass membrane protein</topology>
    </subcellularLocation>
</comment>
<sequence>MSSYDVDTVAIDYVNKGLTIGFIVGIFGANCSLIYRIIRKGEFFNTPQSLTLISLAIGDIFLALLPLVVKAIYLFKVSEEGIPCSTNLAVIIYMCFLIHFVYAAGLVVLAIELIYKYRTQTSSVQTKKSTIKTIACSAFPWTLALVVVLPLMLAGLTEKSSSCTAHLTVQILQAAYGVSVLLPAIAAIVMCVIVLCVRFPSAYYTSPAVSYQVTEQANFVSPQSMQMMHQHHVVTNPMGNAQYPVGGAVVVHQFPVDNTGPQEPPGIQENNKQDPNLAGPTPTAPFTQYPVQQYSLQQYPGSQQYLGQQQYSGQQQYPMQQYPVTQFPSQQYIIQPNVVIAAPVYSIQTQNTTGSLADPGREKKVLLLVSIIHFICVVPYAVYMLGSNIEGYSVTFVDLIINLSLSWLSVFRSLITPCIFVTLNK</sequence>
<keyword evidence="5" id="KW-0297">G-protein coupled receptor</keyword>
<organism evidence="12 13">
    <name type="scientific">Candidula unifasciata</name>
    <dbReference type="NCBI Taxonomy" id="100452"/>
    <lineage>
        <taxon>Eukaryota</taxon>
        <taxon>Metazoa</taxon>
        <taxon>Spiralia</taxon>
        <taxon>Lophotrochozoa</taxon>
        <taxon>Mollusca</taxon>
        <taxon>Gastropoda</taxon>
        <taxon>Heterobranchia</taxon>
        <taxon>Euthyneura</taxon>
        <taxon>Panpulmonata</taxon>
        <taxon>Eupulmonata</taxon>
        <taxon>Stylommatophora</taxon>
        <taxon>Helicina</taxon>
        <taxon>Helicoidea</taxon>
        <taxon>Geomitridae</taxon>
        <taxon>Candidula</taxon>
    </lineage>
</organism>
<accession>A0A8S3YUV0</accession>
<evidence type="ECO:0000256" key="9">
    <source>
        <dbReference type="SAM" id="MobiDB-lite"/>
    </source>
</evidence>
<evidence type="ECO:0000256" key="3">
    <source>
        <dbReference type="ARBA" id="ARBA00022692"/>
    </source>
</evidence>
<feature type="transmembrane region" description="Helical" evidence="10">
    <location>
        <begin position="365"/>
        <end position="385"/>
    </location>
</feature>
<dbReference type="PANTHER" id="PTHR24228">
    <property type="entry name" value="B2 BRADYKININ RECEPTOR/ANGIOTENSIN II RECEPTOR"/>
    <property type="match status" value="1"/>
</dbReference>
<feature type="transmembrane region" description="Helical" evidence="10">
    <location>
        <begin position="174"/>
        <end position="197"/>
    </location>
</feature>
<evidence type="ECO:0000259" key="11">
    <source>
        <dbReference type="PROSITE" id="PS50262"/>
    </source>
</evidence>
<feature type="region of interest" description="Disordered" evidence="9">
    <location>
        <begin position="258"/>
        <end position="284"/>
    </location>
</feature>
<feature type="transmembrane region" description="Helical" evidence="10">
    <location>
        <begin position="405"/>
        <end position="423"/>
    </location>
</feature>
<dbReference type="Gene3D" id="1.20.1070.10">
    <property type="entry name" value="Rhodopsin 7-helix transmembrane proteins"/>
    <property type="match status" value="1"/>
</dbReference>
<proteinExistence type="predicted"/>